<dbReference type="Gene3D" id="2.30.30.40">
    <property type="entry name" value="SH3 Domains"/>
    <property type="match status" value="1"/>
</dbReference>
<name>A0ABQ5U916_9HYPH</name>
<reference evidence="3" key="2">
    <citation type="submission" date="2023-01" db="EMBL/GenBank/DDBJ databases">
        <title>Draft genome sequence of Devosia yakushimensis strain NBRC 103855.</title>
        <authorList>
            <person name="Sun Q."/>
            <person name="Mori K."/>
        </authorList>
    </citation>
    <scope>NUCLEOTIDE SEQUENCE</scope>
    <source>
        <strain evidence="3">NBRC 103855</strain>
    </source>
</reference>
<organism evidence="3 4">
    <name type="scientific">Devosia yakushimensis</name>
    <dbReference type="NCBI Taxonomy" id="470028"/>
    <lineage>
        <taxon>Bacteria</taxon>
        <taxon>Pseudomonadati</taxon>
        <taxon>Pseudomonadota</taxon>
        <taxon>Alphaproteobacteria</taxon>
        <taxon>Hyphomicrobiales</taxon>
        <taxon>Devosiaceae</taxon>
        <taxon>Devosia</taxon>
    </lineage>
</organism>
<dbReference type="Proteomes" id="UP001161406">
    <property type="component" value="Unassembled WGS sequence"/>
</dbReference>
<accession>A0ABQ5U916</accession>
<dbReference type="Pfam" id="PF03995">
    <property type="entry name" value="Inhibitor_I36"/>
    <property type="match status" value="1"/>
</dbReference>
<evidence type="ECO:0000313" key="4">
    <source>
        <dbReference type="Proteomes" id="UP001161406"/>
    </source>
</evidence>
<dbReference type="Gene3D" id="2.60.20.10">
    <property type="entry name" value="Crystallins"/>
    <property type="match status" value="1"/>
</dbReference>
<proteinExistence type="predicted"/>
<sequence length="185" mass="20070">MRLISALTSACLAIVMLFGATTASFAEEAGTHAWAIKPLILASGPGRSYDVTGHIASETAIKVLRCQRDWCLVSAERQRGWASIHYVDFGRNPAPIITHGGAGEVCFFSGTNFTGTSSCFSGSQSVDDLALLNLDNNFASVQLNGRTSISVCRDRFFKSYCERIVRSEPALNTYLRGNVSSIRIH</sequence>
<evidence type="ECO:0000259" key="2">
    <source>
        <dbReference type="Pfam" id="PF08239"/>
    </source>
</evidence>
<feature type="domain" description="SH3b" evidence="2">
    <location>
        <begin position="43"/>
        <end position="87"/>
    </location>
</feature>
<dbReference type="InterPro" id="IPR003646">
    <property type="entry name" value="SH3-like_bac-type"/>
</dbReference>
<feature type="chain" id="PRO_5046968737" description="SH3b domain-containing protein" evidence="1">
    <location>
        <begin position="27"/>
        <end position="185"/>
    </location>
</feature>
<dbReference type="Pfam" id="PF08239">
    <property type="entry name" value="SH3_3"/>
    <property type="match status" value="1"/>
</dbReference>
<dbReference type="EMBL" id="BSNG01000001">
    <property type="protein sequence ID" value="GLQ08640.1"/>
    <property type="molecule type" value="Genomic_DNA"/>
</dbReference>
<comment type="caution">
    <text evidence="3">The sequence shown here is derived from an EMBL/GenBank/DDBJ whole genome shotgun (WGS) entry which is preliminary data.</text>
</comment>
<evidence type="ECO:0000256" key="1">
    <source>
        <dbReference type="SAM" id="SignalP"/>
    </source>
</evidence>
<protein>
    <recommendedName>
        <fullName evidence="2">SH3b domain-containing protein</fullName>
    </recommendedName>
</protein>
<evidence type="ECO:0000313" key="3">
    <source>
        <dbReference type="EMBL" id="GLQ08640.1"/>
    </source>
</evidence>
<feature type="signal peptide" evidence="1">
    <location>
        <begin position="1"/>
        <end position="26"/>
    </location>
</feature>
<gene>
    <name evidence="3" type="ORF">GCM10007913_05720</name>
</gene>
<reference evidence="3" key="1">
    <citation type="journal article" date="2014" name="Int. J. Syst. Evol. Microbiol.">
        <title>Complete genome of a new Firmicutes species belonging to the dominant human colonic microbiota ('Ruminococcus bicirculans') reveals two chromosomes and a selective capacity to utilize plant glucans.</title>
        <authorList>
            <consortium name="NISC Comparative Sequencing Program"/>
            <person name="Wegmann U."/>
            <person name="Louis P."/>
            <person name="Goesmann A."/>
            <person name="Henrissat B."/>
            <person name="Duncan S.H."/>
            <person name="Flint H.J."/>
        </authorList>
    </citation>
    <scope>NUCLEOTIDE SEQUENCE</scope>
    <source>
        <strain evidence="3">NBRC 103855</strain>
    </source>
</reference>
<keyword evidence="4" id="KW-1185">Reference proteome</keyword>
<keyword evidence="1" id="KW-0732">Signal</keyword>
<dbReference type="RefSeq" id="WP_284387716.1">
    <property type="nucleotide sequence ID" value="NZ_BSNG01000001.1"/>
</dbReference>